<dbReference type="VEuPathDB" id="AmoebaDB:DICPUDRAFT_86484"/>
<dbReference type="Proteomes" id="UP000001064">
    <property type="component" value="Unassembled WGS sequence"/>
</dbReference>
<sequence>MEDKQILPSYLEKVILSFLVNEINIHNKEIPNFSGDFDKILDKDIEIGELVKSLSLVNWHWFNSVSSLLNVSVDFTHSSDLEGSVYESLINRDITSNTSSKFKLIKNENINYLRLNFSECQIESLSEDQQFKLLNVVNTNTSGFKNLKKLIISNGSSDQDIYLINKINFDNIKIGFLFLNMNPEEGKEDEPLISTNIKEIADLEGTDQSLNSLIPVFKQLKKVRSLIFDCFNIDSYRQLYISLCCDGDENKLSGPNGDNIVNSSCLSYIQNIAINNSQVQTIESLYFILKLLPKMKTISFKICFDNLIKQMDTTGTRKGCICSREDKCNEFFDHYWNGISKMIQEHQHLIRLEIGQHCTYPIAYAEPFRLPTDFVNKFGLAIGNNKSIKSFRTSHLPSSSINLIEFISGMNQTIVYHSHVFLNMSGPPPEEYVKDFNDLVEKYKHIKMFLIDDAFTNSEVLTYNN</sequence>
<evidence type="ECO:0000313" key="2">
    <source>
        <dbReference type="Proteomes" id="UP000001064"/>
    </source>
</evidence>
<dbReference type="RefSeq" id="XP_003284932.1">
    <property type="nucleotide sequence ID" value="XM_003284884.1"/>
</dbReference>
<dbReference type="PANTHER" id="PTHR32556:SF18">
    <property type="match status" value="1"/>
</dbReference>
<gene>
    <name evidence="1" type="ORF">DICPUDRAFT_86484</name>
</gene>
<name>F0ZBX1_DICPU</name>
<keyword evidence="2" id="KW-1185">Reference proteome</keyword>
<dbReference type="eggNOG" id="ENOG502REJ1">
    <property type="taxonomic scope" value="Eukaryota"/>
</dbReference>
<dbReference type="FunCoup" id="F0ZBX1">
    <property type="interactions" value="1"/>
</dbReference>
<dbReference type="PANTHER" id="PTHR32556">
    <property type="entry name" value="F-BOX DOMAIN-CONTAINING PROTEIN-RELATED-RELATED"/>
    <property type="match status" value="1"/>
</dbReference>
<evidence type="ECO:0000313" key="1">
    <source>
        <dbReference type="EMBL" id="EGC38561.1"/>
    </source>
</evidence>
<dbReference type="InParanoid" id="F0ZBX1"/>
<dbReference type="OMA" id="NWHWFNS"/>
<organism evidence="1 2">
    <name type="scientific">Dictyostelium purpureum</name>
    <name type="common">Slime mold</name>
    <dbReference type="NCBI Taxonomy" id="5786"/>
    <lineage>
        <taxon>Eukaryota</taxon>
        <taxon>Amoebozoa</taxon>
        <taxon>Evosea</taxon>
        <taxon>Eumycetozoa</taxon>
        <taxon>Dictyostelia</taxon>
        <taxon>Dictyosteliales</taxon>
        <taxon>Dictyosteliaceae</taxon>
        <taxon>Dictyostelium</taxon>
    </lineage>
</organism>
<dbReference type="KEGG" id="dpp:DICPUDRAFT_86484"/>
<dbReference type="AlphaFoldDB" id="F0ZBX1"/>
<dbReference type="EMBL" id="GL870974">
    <property type="protein sequence ID" value="EGC38561.1"/>
    <property type="molecule type" value="Genomic_DNA"/>
</dbReference>
<reference evidence="2" key="1">
    <citation type="journal article" date="2011" name="Genome Biol.">
        <title>Comparative genomics of the social amoebae Dictyostelium discoideum and Dictyostelium purpureum.</title>
        <authorList>
            <consortium name="US DOE Joint Genome Institute (JGI-PGF)"/>
            <person name="Sucgang R."/>
            <person name="Kuo A."/>
            <person name="Tian X."/>
            <person name="Salerno W."/>
            <person name="Parikh A."/>
            <person name="Feasley C.L."/>
            <person name="Dalin E."/>
            <person name="Tu H."/>
            <person name="Huang E."/>
            <person name="Barry K."/>
            <person name="Lindquist E."/>
            <person name="Shapiro H."/>
            <person name="Bruce D."/>
            <person name="Schmutz J."/>
            <person name="Salamov A."/>
            <person name="Fey P."/>
            <person name="Gaudet P."/>
            <person name="Anjard C."/>
            <person name="Babu M.M."/>
            <person name="Basu S."/>
            <person name="Bushmanova Y."/>
            <person name="van der Wel H."/>
            <person name="Katoh-Kurasawa M."/>
            <person name="Dinh C."/>
            <person name="Coutinho P.M."/>
            <person name="Saito T."/>
            <person name="Elias M."/>
            <person name="Schaap P."/>
            <person name="Kay R.R."/>
            <person name="Henrissat B."/>
            <person name="Eichinger L."/>
            <person name="Rivero F."/>
            <person name="Putnam N.H."/>
            <person name="West C.M."/>
            <person name="Loomis W.F."/>
            <person name="Chisholm R.L."/>
            <person name="Shaulsky G."/>
            <person name="Strassmann J.E."/>
            <person name="Queller D.C."/>
            <person name="Kuspa A."/>
            <person name="Grigoriev I.V."/>
        </authorList>
    </citation>
    <scope>NUCLEOTIDE SEQUENCE [LARGE SCALE GENOMIC DNA]</scope>
    <source>
        <strain evidence="2">QSDP1</strain>
    </source>
</reference>
<dbReference type="GeneID" id="10507114"/>
<protein>
    <submittedName>
        <fullName evidence="1">Uncharacterized protein</fullName>
    </submittedName>
</protein>
<accession>F0ZBX1</accession>
<dbReference type="OrthoDB" id="10465649at2759"/>
<proteinExistence type="predicted"/>